<dbReference type="EMBL" id="PIPI01000008">
    <property type="protein sequence ID" value="RUO18617.1"/>
    <property type="molecule type" value="Genomic_DNA"/>
</dbReference>
<sequence>MSRCFKTVRTKSDCGFALAEVLLALTLFTVLGVMAMQAQTHAVKLAQIRIDAAEIETAMDLFGHYATQQELDAEQVVVGSDFSQSLQLRGIPVPNMLSRLQSVSVLEEGFLFHWYLQDYAHTAALVRRLATSQQQGSNVLTFAVRP</sequence>
<evidence type="ECO:0000313" key="2">
    <source>
        <dbReference type="Proteomes" id="UP000288212"/>
    </source>
</evidence>
<dbReference type="Proteomes" id="UP000288212">
    <property type="component" value="Unassembled WGS sequence"/>
</dbReference>
<evidence type="ECO:0000313" key="1">
    <source>
        <dbReference type="EMBL" id="RUO18617.1"/>
    </source>
</evidence>
<organism evidence="1 2">
    <name type="scientific">Aliidiomarina haloalkalitolerans</name>
    <dbReference type="NCBI Taxonomy" id="859059"/>
    <lineage>
        <taxon>Bacteria</taxon>
        <taxon>Pseudomonadati</taxon>
        <taxon>Pseudomonadota</taxon>
        <taxon>Gammaproteobacteria</taxon>
        <taxon>Alteromonadales</taxon>
        <taxon>Idiomarinaceae</taxon>
        <taxon>Aliidiomarina</taxon>
    </lineage>
</organism>
<dbReference type="AlphaFoldDB" id="A0A432VQT5"/>
<comment type="caution">
    <text evidence="1">The sequence shown here is derived from an EMBL/GenBank/DDBJ whole genome shotgun (WGS) entry which is preliminary data.</text>
</comment>
<proteinExistence type="predicted"/>
<protein>
    <submittedName>
        <fullName evidence="1">Uncharacterized protein</fullName>
    </submittedName>
</protein>
<keyword evidence="2" id="KW-1185">Reference proteome</keyword>
<accession>A0A432VQT5</accession>
<dbReference type="RefSeq" id="WP_126793780.1">
    <property type="nucleotide sequence ID" value="NZ_PIPI01000008.1"/>
</dbReference>
<name>A0A432VQT5_9GAMM</name>
<gene>
    <name evidence="1" type="ORF">CWE06_10260</name>
</gene>
<reference evidence="1 2" key="1">
    <citation type="journal article" date="2011" name="Front. Microbiol.">
        <title>Genomic signatures of strain selection and enhancement in Bacillus atrophaeus var. globigii, a historical biowarfare simulant.</title>
        <authorList>
            <person name="Gibbons H.S."/>
            <person name="Broomall S.M."/>
            <person name="McNew L.A."/>
            <person name="Daligault H."/>
            <person name="Chapman C."/>
            <person name="Bruce D."/>
            <person name="Karavis M."/>
            <person name="Krepps M."/>
            <person name="McGregor P.A."/>
            <person name="Hong C."/>
            <person name="Park K.H."/>
            <person name="Akmal A."/>
            <person name="Feldman A."/>
            <person name="Lin J.S."/>
            <person name="Chang W.E."/>
            <person name="Higgs B.W."/>
            <person name="Demirev P."/>
            <person name="Lindquist J."/>
            <person name="Liem A."/>
            <person name="Fochler E."/>
            <person name="Read T.D."/>
            <person name="Tapia R."/>
            <person name="Johnson S."/>
            <person name="Bishop-Lilly K.A."/>
            <person name="Detter C."/>
            <person name="Han C."/>
            <person name="Sozhamannan S."/>
            <person name="Rosenzweig C.N."/>
            <person name="Skowronski E.W."/>
        </authorList>
    </citation>
    <scope>NUCLEOTIDE SEQUENCE [LARGE SCALE GENOMIC DNA]</scope>
    <source>
        <strain evidence="1 2">AK5</strain>
    </source>
</reference>